<dbReference type="SUPFAM" id="SSF52540">
    <property type="entry name" value="P-loop containing nucleoside triphosphate hydrolases"/>
    <property type="match status" value="1"/>
</dbReference>
<dbReference type="Proteomes" id="UP001209755">
    <property type="component" value="Unassembled WGS sequence"/>
</dbReference>
<reference evidence="2" key="1">
    <citation type="submission" date="2023-07" db="EMBL/GenBank/DDBJ databases">
        <title>Genome sequencing of Purple Non-Sulfur Bacteria from various extreme environments.</title>
        <authorList>
            <person name="Mayer M."/>
        </authorList>
    </citation>
    <scope>NUCLEOTIDE SEQUENCE [LARGE SCALE GENOMIC DNA]</scope>
    <source>
        <strain evidence="2">DSM 17935</strain>
    </source>
</reference>
<evidence type="ECO:0008006" key="3">
    <source>
        <dbReference type="Google" id="ProtNLM"/>
    </source>
</evidence>
<name>A0ABT3HEC7_9HYPH</name>
<comment type="caution">
    <text evidence="1">The sequence shown here is derived from an EMBL/GenBank/DDBJ whole genome shotgun (WGS) entry which is preliminary data.</text>
</comment>
<evidence type="ECO:0000313" key="2">
    <source>
        <dbReference type="Proteomes" id="UP001209755"/>
    </source>
</evidence>
<accession>A0ABT3HEC7</accession>
<dbReference type="RefSeq" id="WP_264602238.1">
    <property type="nucleotide sequence ID" value="NZ_JAOQNS010000008.1"/>
</dbReference>
<sequence length="344" mass="37800">MSGSSAPREIVFVHIPKTAGTAVRGALVKALPDYEAVFDYGPKSSATSEAWREALAVADNPMALAGFRQAIAERGRVLLAGHFEAFKYWNLFAPESFIAVLRDPVERVLSEFSHHRGRYGYEDPIEVFIERPRLRNVMARYLRGTDPRRFGFIGISERLERDIPRLSDVLGVRLKVPRTNIGVHDETVAGHMKDAALRHRIRELNAEDQALYEFFLDRAPGEAVADPLPPALAGIGVAGRMRATLEGTLTGWAVDGVSERAVELEVRSGEAIIGRVRADGFSKWLLTRQLSRNGIGTFTFDLKAALGALPEAERLQTVTVRPVGGVTPIAGALRERRLSLLLGG</sequence>
<dbReference type="Gene3D" id="3.40.50.300">
    <property type="entry name" value="P-loop containing nucleotide triphosphate hydrolases"/>
    <property type="match status" value="1"/>
</dbReference>
<gene>
    <name evidence="1" type="ORF">M2319_002972</name>
</gene>
<evidence type="ECO:0000313" key="1">
    <source>
        <dbReference type="EMBL" id="MCW2308626.1"/>
    </source>
</evidence>
<dbReference type="InterPro" id="IPR027417">
    <property type="entry name" value="P-loop_NTPase"/>
</dbReference>
<proteinExistence type="predicted"/>
<keyword evidence="2" id="KW-1185">Reference proteome</keyword>
<organism evidence="1 2">
    <name type="scientific">Rhodobium gokarnense</name>
    <dbReference type="NCBI Taxonomy" id="364296"/>
    <lineage>
        <taxon>Bacteria</taxon>
        <taxon>Pseudomonadati</taxon>
        <taxon>Pseudomonadota</taxon>
        <taxon>Alphaproteobacteria</taxon>
        <taxon>Hyphomicrobiales</taxon>
        <taxon>Rhodobiaceae</taxon>
        <taxon>Rhodobium</taxon>
    </lineage>
</organism>
<dbReference type="EMBL" id="JAOQNS010000008">
    <property type="protein sequence ID" value="MCW2308626.1"/>
    <property type="molecule type" value="Genomic_DNA"/>
</dbReference>
<protein>
    <recommendedName>
        <fullName evidence="3">Sulfotransferase family protein</fullName>
    </recommendedName>
</protein>